<keyword evidence="2" id="KW-1185">Reference proteome</keyword>
<evidence type="ECO:0000313" key="1">
    <source>
        <dbReference type="EMBL" id="KAJ1932355.1"/>
    </source>
</evidence>
<comment type="caution">
    <text evidence="1">The sequence shown here is derived from an EMBL/GenBank/DDBJ whole genome shotgun (WGS) entry which is preliminary data.</text>
</comment>
<reference evidence="1" key="1">
    <citation type="submission" date="2022-07" db="EMBL/GenBank/DDBJ databases">
        <title>Phylogenomic reconstructions and comparative analyses of Kickxellomycotina fungi.</title>
        <authorList>
            <person name="Reynolds N.K."/>
            <person name="Stajich J.E."/>
            <person name="Barry K."/>
            <person name="Grigoriev I.V."/>
            <person name="Crous P."/>
            <person name="Smith M.E."/>
        </authorList>
    </citation>
    <scope>NUCLEOTIDE SEQUENCE</scope>
    <source>
        <strain evidence="1">NRRL 5244</strain>
    </source>
</reference>
<accession>A0ACC1J074</accession>
<sequence length="108" mass="12286">MNPEEALRTDFLQRCEDAANRAAALYHHLDSCATTQQLADTWTTASLCRHLIQDECEDLITEYPDLANECQADKILWRYVFYVPIAECRKYLRLDPSMAGSALNADDG</sequence>
<dbReference type="EMBL" id="JANBPW010005563">
    <property type="protein sequence ID" value="KAJ1932355.1"/>
    <property type="molecule type" value="Genomic_DNA"/>
</dbReference>
<proteinExistence type="predicted"/>
<protein>
    <submittedName>
        <fullName evidence="1">Uncharacterized protein</fullName>
    </submittedName>
</protein>
<gene>
    <name evidence="1" type="ORF">FBU59_006397</name>
</gene>
<organism evidence="1 2">
    <name type="scientific">Linderina macrospora</name>
    <dbReference type="NCBI Taxonomy" id="4868"/>
    <lineage>
        <taxon>Eukaryota</taxon>
        <taxon>Fungi</taxon>
        <taxon>Fungi incertae sedis</taxon>
        <taxon>Zoopagomycota</taxon>
        <taxon>Kickxellomycotina</taxon>
        <taxon>Kickxellomycetes</taxon>
        <taxon>Kickxellales</taxon>
        <taxon>Kickxellaceae</taxon>
        <taxon>Linderina</taxon>
    </lineage>
</organism>
<evidence type="ECO:0000313" key="2">
    <source>
        <dbReference type="Proteomes" id="UP001150603"/>
    </source>
</evidence>
<dbReference type="Proteomes" id="UP001150603">
    <property type="component" value="Unassembled WGS sequence"/>
</dbReference>
<feature type="non-terminal residue" evidence="1">
    <location>
        <position position="108"/>
    </location>
</feature>
<name>A0ACC1J074_9FUNG</name>